<comment type="caution">
    <text evidence="1">The sequence shown here is derived from an EMBL/GenBank/DDBJ whole genome shotgun (WGS) entry which is preliminary data.</text>
</comment>
<accession>A0A0J1H091</accession>
<keyword evidence="2" id="KW-1185">Reference proteome</keyword>
<evidence type="ECO:0000313" key="1">
    <source>
        <dbReference type="EMBL" id="KLV05250.1"/>
    </source>
</evidence>
<dbReference type="EMBL" id="LDOT01000015">
    <property type="protein sequence ID" value="KLV05250.1"/>
    <property type="molecule type" value="Genomic_DNA"/>
</dbReference>
<dbReference type="STRING" id="1195763.ABT56_12680"/>
<dbReference type="AlphaFoldDB" id="A0A0J1H091"/>
<evidence type="ECO:0000313" key="2">
    <source>
        <dbReference type="Proteomes" id="UP000036097"/>
    </source>
</evidence>
<evidence type="ECO:0008006" key="3">
    <source>
        <dbReference type="Google" id="ProtNLM"/>
    </source>
</evidence>
<dbReference type="PATRIC" id="fig|1195763.3.peg.2682"/>
<sequence length="213" mass="24961">MRDSLRQIVCASFLQIDADEYLAKYFDDPAPYQKRLRLYLHHEKVVGYCLLSFTDIDNCTVIKASAAFLPNYRQGSNTFAFSLKESVKCWLKRPWRKHYYADTMLSPAMYRAIAKNTAIIWPHFALQAPVDLFAQFNPDGIECEKNHLRCLAAVDRKSNYSAQELAMLRSSDKPEIRYYCELNPHFDRGTALFVIIPVHFYQLVRTFLKKIKW</sequence>
<gene>
    <name evidence="1" type="ORF">ABT56_12680</name>
</gene>
<protein>
    <recommendedName>
        <fullName evidence="3">N-acetyltransferase domain-containing protein</fullName>
    </recommendedName>
</protein>
<organism evidence="1 2">
    <name type="scientific">Photobacterium aquae</name>
    <dbReference type="NCBI Taxonomy" id="1195763"/>
    <lineage>
        <taxon>Bacteria</taxon>
        <taxon>Pseudomonadati</taxon>
        <taxon>Pseudomonadota</taxon>
        <taxon>Gammaproteobacteria</taxon>
        <taxon>Vibrionales</taxon>
        <taxon>Vibrionaceae</taxon>
        <taxon>Photobacterium</taxon>
    </lineage>
</organism>
<name>A0A0J1H091_9GAMM</name>
<reference evidence="1 2" key="1">
    <citation type="submission" date="2015-05" db="EMBL/GenBank/DDBJ databases">
        <title>Photobacterium galathea sp. nov.</title>
        <authorList>
            <person name="Machado H."/>
            <person name="Gram L."/>
        </authorList>
    </citation>
    <scope>NUCLEOTIDE SEQUENCE [LARGE SCALE GENOMIC DNA]</scope>
    <source>
        <strain evidence="1 2">CGMCC 1.12159</strain>
    </source>
</reference>
<proteinExistence type="predicted"/>
<dbReference type="Proteomes" id="UP000036097">
    <property type="component" value="Unassembled WGS sequence"/>
</dbReference>